<dbReference type="OrthoDB" id="2447175at2759"/>
<dbReference type="InterPro" id="IPR036910">
    <property type="entry name" value="HMG_box_dom_sf"/>
</dbReference>
<feature type="domain" description="HMG box" evidence="1">
    <location>
        <begin position="48"/>
        <end position="101"/>
    </location>
</feature>
<organism evidence="2 3">
    <name type="scientific">Acaulospora morrowiae</name>
    <dbReference type="NCBI Taxonomy" id="94023"/>
    <lineage>
        <taxon>Eukaryota</taxon>
        <taxon>Fungi</taxon>
        <taxon>Fungi incertae sedis</taxon>
        <taxon>Mucoromycota</taxon>
        <taxon>Glomeromycotina</taxon>
        <taxon>Glomeromycetes</taxon>
        <taxon>Diversisporales</taxon>
        <taxon>Acaulosporaceae</taxon>
        <taxon>Acaulospora</taxon>
    </lineage>
</organism>
<evidence type="ECO:0000259" key="1">
    <source>
        <dbReference type="Pfam" id="PF00505"/>
    </source>
</evidence>
<evidence type="ECO:0000313" key="2">
    <source>
        <dbReference type="EMBL" id="CAG8635092.1"/>
    </source>
</evidence>
<evidence type="ECO:0000313" key="3">
    <source>
        <dbReference type="Proteomes" id="UP000789342"/>
    </source>
</evidence>
<dbReference type="Gene3D" id="1.10.30.10">
    <property type="entry name" value="High mobility group box domain"/>
    <property type="match status" value="1"/>
</dbReference>
<keyword evidence="3" id="KW-1185">Reference proteome</keyword>
<proteinExistence type="predicted"/>
<protein>
    <submittedName>
        <fullName evidence="2">11688_t:CDS:1</fullName>
    </submittedName>
</protein>
<gene>
    <name evidence="2" type="ORF">AMORRO_LOCUS9268</name>
</gene>
<dbReference type="SUPFAM" id="SSF47095">
    <property type="entry name" value="HMG-box"/>
    <property type="match status" value="1"/>
</dbReference>
<accession>A0A9N9DCQ2</accession>
<dbReference type="EMBL" id="CAJVPV010008820">
    <property type="protein sequence ID" value="CAG8635092.1"/>
    <property type="molecule type" value="Genomic_DNA"/>
</dbReference>
<sequence length="246" mass="28747">MSHFNTFHKQIMPNSFSDTVPQISLPFPPQIDAIEIANKRKLSQIMLRSPNAFLIYRKVFLDHLSSLNHCLKMTEVSKLVSVHWRNEPEKVKEAYKKIANEVEVVLNERRKRNVSFCRVVWKNSKLLERKKKRKATMKKRQSTGVDFGNVGTDAIPNRLEEDVSFSREETSSEDIYSNSISGSRKNSIDKIRTVDDFAKVIEYDLPDENTLNIVEEFDLPHKLEDDDIVNFEYDNKIAFYLQNFLD</sequence>
<dbReference type="Pfam" id="PF00505">
    <property type="entry name" value="HMG_box"/>
    <property type="match status" value="1"/>
</dbReference>
<name>A0A9N9DCQ2_9GLOM</name>
<reference evidence="2" key="1">
    <citation type="submission" date="2021-06" db="EMBL/GenBank/DDBJ databases">
        <authorList>
            <person name="Kallberg Y."/>
            <person name="Tangrot J."/>
            <person name="Rosling A."/>
        </authorList>
    </citation>
    <scope>NUCLEOTIDE SEQUENCE</scope>
    <source>
        <strain evidence="2">CL551</strain>
    </source>
</reference>
<dbReference type="AlphaFoldDB" id="A0A9N9DCQ2"/>
<comment type="caution">
    <text evidence="2">The sequence shown here is derived from an EMBL/GenBank/DDBJ whole genome shotgun (WGS) entry which is preliminary data.</text>
</comment>
<dbReference type="InterPro" id="IPR009071">
    <property type="entry name" value="HMG_box_dom"/>
</dbReference>
<dbReference type="Proteomes" id="UP000789342">
    <property type="component" value="Unassembled WGS sequence"/>
</dbReference>